<protein>
    <submittedName>
        <fullName evidence="1">Uncharacterized protein</fullName>
    </submittedName>
</protein>
<keyword evidence="2" id="KW-1185">Reference proteome</keyword>
<reference evidence="1" key="1">
    <citation type="submission" date="2013-05" db="EMBL/GenBank/DDBJ databases">
        <authorList>
            <person name="Harkins D.M."/>
            <person name="Durkin A.S."/>
            <person name="Brinkac L.M."/>
            <person name="Haft D.H."/>
            <person name="Selengut J.D."/>
            <person name="Sanka R."/>
            <person name="DePew J."/>
            <person name="Purushe J."/>
            <person name="Hartskeerl R.A."/>
            <person name="Ahmed A."/>
            <person name="van der Linden H."/>
            <person name="Goris M.G.A."/>
            <person name="Vinetz J.M."/>
            <person name="Sutton G.G."/>
            <person name="Nierman W.C."/>
            <person name="Fouts D.E."/>
        </authorList>
    </citation>
    <scope>NUCLEOTIDE SEQUENCE [LARGE SCALE GENOMIC DNA]</scope>
    <source>
        <strain evidence="1">5399</strain>
    </source>
</reference>
<gene>
    <name evidence="1" type="ORF">LEP1GSC050_4155</name>
</gene>
<name>T0FAT1_9LEPT</name>
<dbReference type="AlphaFoldDB" id="T0FAT1"/>
<dbReference type="RefSeq" id="WP_010568752.1">
    <property type="nucleotide sequence ID" value="NZ_AHMO02000008.1"/>
</dbReference>
<comment type="caution">
    <text evidence="1">The sequence shown here is derived from an EMBL/GenBank/DDBJ whole genome shotgun (WGS) entry which is preliminary data.</text>
</comment>
<dbReference type="STRING" id="1049789.LEP1GSC050_4155"/>
<sequence length="113" mass="13201">MDSKSLYNHTFGKVKGNLNEFKNFILAYGVPGTWVKHKSFDQIKVTDQIGKFNFNLYKNGTFLVQGDEEWVKIFVETFNKATMKEKLRKNFGFEYAEKTTIQFSEDDFFDIAG</sequence>
<evidence type="ECO:0000313" key="2">
    <source>
        <dbReference type="Proteomes" id="UP000015454"/>
    </source>
</evidence>
<organism evidence="1 2">
    <name type="scientific">Leptospira broomii serovar Hurstbridge str. 5399</name>
    <dbReference type="NCBI Taxonomy" id="1049789"/>
    <lineage>
        <taxon>Bacteria</taxon>
        <taxon>Pseudomonadati</taxon>
        <taxon>Spirochaetota</taxon>
        <taxon>Spirochaetia</taxon>
        <taxon>Leptospirales</taxon>
        <taxon>Leptospiraceae</taxon>
        <taxon>Leptospira</taxon>
    </lineage>
</organism>
<dbReference type="Proteomes" id="UP000015454">
    <property type="component" value="Unassembled WGS sequence"/>
</dbReference>
<evidence type="ECO:0000313" key="1">
    <source>
        <dbReference type="EMBL" id="EQA44652.1"/>
    </source>
</evidence>
<dbReference type="EMBL" id="AHMO02000008">
    <property type="protein sequence ID" value="EQA44652.1"/>
    <property type="molecule type" value="Genomic_DNA"/>
</dbReference>
<proteinExistence type="predicted"/>
<accession>T0FAT1</accession>